<feature type="transmembrane region" description="Helical" evidence="1">
    <location>
        <begin position="68"/>
        <end position="90"/>
    </location>
</feature>
<accession>A0A9Q3JM15</accession>
<gene>
    <name evidence="2" type="ORF">O181_103665</name>
</gene>
<protein>
    <submittedName>
        <fullName evidence="2">Uncharacterized protein</fullName>
    </submittedName>
</protein>
<reference evidence="2" key="1">
    <citation type="submission" date="2021-03" db="EMBL/GenBank/DDBJ databases">
        <title>Draft genome sequence of rust myrtle Austropuccinia psidii MF-1, a brazilian biotype.</title>
        <authorList>
            <person name="Quecine M.C."/>
            <person name="Pachon D.M.R."/>
            <person name="Bonatelli M.L."/>
            <person name="Correr F.H."/>
            <person name="Franceschini L.M."/>
            <person name="Leite T.F."/>
            <person name="Margarido G.R.A."/>
            <person name="Almeida C.A."/>
            <person name="Ferrarezi J.A."/>
            <person name="Labate C.A."/>
        </authorList>
    </citation>
    <scope>NUCLEOTIDE SEQUENCE</scope>
    <source>
        <strain evidence="2">MF-1</strain>
    </source>
</reference>
<keyword evidence="1" id="KW-0472">Membrane</keyword>
<evidence type="ECO:0000313" key="3">
    <source>
        <dbReference type="Proteomes" id="UP000765509"/>
    </source>
</evidence>
<dbReference type="Proteomes" id="UP000765509">
    <property type="component" value="Unassembled WGS sequence"/>
</dbReference>
<name>A0A9Q3JM15_9BASI</name>
<dbReference type="AlphaFoldDB" id="A0A9Q3JM15"/>
<dbReference type="EMBL" id="AVOT02075055">
    <property type="protein sequence ID" value="MBW0563950.1"/>
    <property type="molecule type" value="Genomic_DNA"/>
</dbReference>
<sequence length="109" mass="12084">MDTNATTPSISLPTSIMPFLGSALAWPASNNPLMTTNGHQSPPALVGNLASQLVELSPPITFPNYTNFLTYSIIYFIATAITFTTTFKIIPIMWEIMNPYVVFKLLYKH</sequence>
<organism evidence="2 3">
    <name type="scientific">Austropuccinia psidii MF-1</name>
    <dbReference type="NCBI Taxonomy" id="1389203"/>
    <lineage>
        <taxon>Eukaryota</taxon>
        <taxon>Fungi</taxon>
        <taxon>Dikarya</taxon>
        <taxon>Basidiomycota</taxon>
        <taxon>Pucciniomycotina</taxon>
        <taxon>Pucciniomycetes</taxon>
        <taxon>Pucciniales</taxon>
        <taxon>Sphaerophragmiaceae</taxon>
        <taxon>Austropuccinia</taxon>
    </lineage>
</organism>
<proteinExistence type="predicted"/>
<comment type="caution">
    <text evidence="2">The sequence shown here is derived from an EMBL/GenBank/DDBJ whole genome shotgun (WGS) entry which is preliminary data.</text>
</comment>
<keyword evidence="1" id="KW-0812">Transmembrane</keyword>
<evidence type="ECO:0000313" key="2">
    <source>
        <dbReference type="EMBL" id="MBW0563950.1"/>
    </source>
</evidence>
<keyword evidence="3" id="KW-1185">Reference proteome</keyword>
<keyword evidence="1" id="KW-1133">Transmembrane helix</keyword>
<evidence type="ECO:0000256" key="1">
    <source>
        <dbReference type="SAM" id="Phobius"/>
    </source>
</evidence>